<sequence>MAAADDPESGLSDGARSMSAPGEPDDLPSGGQESFRDSESYNTTEIHGAEQQAAPEDTATSALGAGQALAEPPAALPSSAQPPNLQAITSAGAAQGSASRQSAGYGSWYVRKHGGVAFFGALTAPDLDASTRSSYQQQARQVLQTLDGKLREEGCSAQHLLTVTVLLKNADEGQQAFMGVWSAWADRDQPPAMTIQQGASGGDVLVAVQGMFSLPQPA</sequence>
<evidence type="ECO:0000313" key="2">
    <source>
        <dbReference type="EMBL" id="KAK9805232.1"/>
    </source>
</evidence>
<proteinExistence type="predicted"/>
<evidence type="ECO:0000313" key="3">
    <source>
        <dbReference type="Proteomes" id="UP001489004"/>
    </source>
</evidence>
<dbReference type="AlphaFoldDB" id="A0AAW1P8P5"/>
<dbReference type="InterPro" id="IPR035959">
    <property type="entry name" value="RutC-like_sf"/>
</dbReference>
<feature type="region of interest" description="Disordered" evidence="1">
    <location>
        <begin position="1"/>
        <end position="61"/>
    </location>
</feature>
<protein>
    <submittedName>
        <fullName evidence="2">Uncharacterized protein</fullName>
    </submittedName>
</protein>
<reference evidence="2 3" key="1">
    <citation type="journal article" date="2024" name="Nat. Commun.">
        <title>Phylogenomics reveals the evolutionary origins of lichenization in chlorophyte algae.</title>
        <authorList>
            <person name="Puginier C."/>
            <person name="Libourel C."/>
            <person name="Otte J."/>
            <person name="Skaloud P."/>
            <person name="Haon M."/>
            <person name="Grisel S."/>
            <person name="Petersen M."/>
            <person name="Berrin J.G."/>
            <person name="Delaux P.M."/>
            <person name="Dal Grande F."/>
            <person name="Keller J."/>
        </authorList>
    </citation>
    <scope>NUCLEOTIDE SEQUENCE [LARGE SCALE GENOMIC DNA]</scope>
    <source>
        <strain evidence="2 3">SAG 2043</strain>
    </source>
</reference>
<dbReference type="EMBL" id="JALJOR010000016">
    <property type="protein sequence ID" value="KAK9805232.1"/>
    <property type="molecule type" value="Genomic_DNA"/>
</dbReference>
<dbReference type="Pfam" id="PF01042">
    <property type="entry name" value="Ribonuc_L-PSP"/>
    <property type="match status" value="1"/>
</dbReference>
<dbReference type="Proteomes" id="UP001489004">
    <property type="component" value="Unassembled WGS sequence"/>
</dbReference>
<dbReference type="Gene3D" id="3.30.1330.40">
    <property type="entry name" value="RutC-like"/>
    <property type="match status" value="1"/>
</dbReference>
<gene>
    <name evidence="2" type="ORF">WJX72_007495</name>
</gene>
<accession>A0AAW1P8P5</accession>
<dbReference type="SUPFAM" id="SSF55298">
    <property type="entry name" value="YjgF-like"/>
    <property type="match status" value="1"/>
</dbReference>
<keyword evidence="3" id="KW-1185">Reference proteome</keyword>
<evidence type="ECO:0000256" key="1">
    <source>
        <dbReference type="SAM" id="MobiDB-lite"/>
    </source>
</evidence>
<dbReference type="InterPro" id="IPR006175">
    <property type="entry name" value="YjgF/YER057c/UK114"/>
</dbReference>
<organism evidence="2 3">
    <name type="scientific">[Myrmecia] bisecta</name>
    <dbReference type="NCBI Taxonomy" id="41462"/>
    <lineage>
        <taxon>Eukaryota</taxon>
        <taxon>Viridiplantae</taxon>
        <taxon>Chlorophyta</taxon>
        <taxon>core chlorophytes</taxon>
        <taxon>Trebouxiophyceae</taxon>
        <taxon>Trebouxiales</taxon>
        <taxon>Trebouxiaceae</taxon>
        <taxon>Myrmecia</taxon>
    </lineage>
</organism>
<name>A0AAW1P8P5_9CHLO</name>
<comment type="caution">
    <text evidence="2">The sequence shown here is derived from an EMBL/GenBank/DDBJ whole genome shotgun (WGS) entry which is preliminary data.</text>
</comment>